<evidence type="ECO:0000256" key="3">
    <source>
        <dbReference type="ARBA" id="ARBA00022692"/>
    </source>
</evidence>
<evidence type="ECO:0000256" key="2">
    <source>
        <dbReference type="ARBA" id="ARBA00008215"/>
    </source>
</evidence>
<keyword evidence="9" id="KW-0325">Glycoprotein</keyword>
<name>A0A4X2LA48_VOMUR</name>
<proteinExistence type="inferred from homology"/>
<sequence length="342" mass="38004">MATVLLLADWRGSTERRAKSMEMNSVWKAFDLMLLTFLISFLVAEYKSIRAATQVSPSNMSAGQVSHQCPTNVTNSVSAQVNTMTNLSCFTHSIKDLIMTTWEILLRDRAPCIIAYREDKNETKETNCSGEGITWESRPEWNHKLQIDPVTVDNDGYYKCIFVTPAGNFQTVHHLTVLVPPVVTLSEEGNRTVECKAVAGKPAAQISWVPKGDCFTVNETHHNRTVTVKSTCTWKGFNGSSATCSISHLTGNKNVSIEHQSHSSWIALRYLYVILSVVPLGILAIVGLVFYKKSNGCRTCKSPKPEATPGPREDEVEPYASYTEKNNPLYDTRTEVMISTAS</sequence>
<protein>
    <recommendedName>
        <fullName evidence="11">Ig-like domain-containing protein</fullName>
    </recommendedName>
</protein>
<evidence type="ECO:0000313" key="12">
    <source>
        <dbReference type="Ensembl" id="ENSVURP00010018580.1"/>
    </source>
</evidence>
<evidence type="ECO:0000256" key="10">
    <source>
        <dbReference type="SAM" id="Phobius"/>
    </source>
</evidence>
<dbReference type="CTD" id="131450"/>
<dbReference type="AlphaFoldDB" id="A0A4X2LA48"/>
<dbReference type="Ensembl" id="ENSVURT00010021118.1">
    <property type="protein sequence ID" value="ENSVURP00010018580.1"/>
    <property type="gene ID" value="ENSVURG00010014142.1"/>
</dbReference>
<dbReference type="InterPro" id="IPR007110">
    <property type="entry name" value="Ig-like_dom"/>
</dbReference>
<evidence type="ECO:0000313" key="13">
    <source>
        <dbReference type="Proteomes" id="UP000314987"/>
    </source>
</evidence>
<dbReference type="InterPro" id="IPR040012">
    <property type="entry name" value="CD200R"/>
</dbReference>
<keyword evidence="8" id="KW-0675">Receptor</keyword>
<keyword evidence="7" id="KW-1015">Disulfide bond</keyword>
<dbReference type="Proteomes" id="UP000314987">
    <property type="component" value="Unassembled WGS sequence"/>
</dbReference>
<reference evidence="12" key="3">
    <citation type="submission" date="2025-09" db="UniProtKB">
        <authorList>
            <consortium name="Ensembl"/>
        </authorList>
    </citation>
    <scope>IDENTIFICATION</scope>
</reference>
<reference evidence="13" key="1">
    <citation type="submission" date="2018-12" db="EMBL/GenBank/DDBJ databases">
        <authorList>
            <person name="Yazar S."/>
        </authorList>
    </citation>
    <scope>NUCLEOTIDE SEQUENCE [LARGE SCALE GENOMIC DNA]</scope>
</reference>
<dbReference type="GO" id="GO:0009897">
    <property type="term" value="C:external side of plasma membrane"/>
    <property type="evidence" value="ECO:0007669"/>
    <property type="project" value="TreeGrafter"/>
</dbReference>
<dbReference type="PANTHER" id="PTHR21462">
    <property type="entry name" value="CELL SURFACE GLYCOPROTEIN OX2 RECEPTOR PRECURSOR"/>
    <property type="match status" value="1"/>
</dbReference>
<feature type="domain" description="Ig-like" evidence="11">
    <location>
        <begin position="180"/>
        <end position="256"/>
    </location>
</feature>
<evidence type="ECO:0000256" key="9">
    <source>
        <dbReference type="ARBA" id="ARBA00023180"/>
    </source>
</evidence>
<feature type="transmembrane region" description="Helical" evidence="10">
    <location>
        <begin position="270"/>
        <end position="291"/>
    </location>
</feature>
<keyword evidence="4" id="KW-0732">Signal</keyword>
<organism evidence="12 13">
    <name type="scientific">Vombatus ursinus</name>
    <name type="common">Common wombat</name>
    <dbReference type="NCBI Taxonomy" id="29139"/>
    <lineage>
        <taxon>Eukaryota</taxon>
        <taxon>Metazoa</taxon>
        <taxon>Chordata</taxon>
        <taxon>Craniata</taxon>
        <taxon>Vertebrata</taxon>
        <taxon>Euteleostomi</taxon>
        <taxon>Mammalia</taxon>
        <taxon>Metatheria</taxon>
        <taxon>Diprotodontia</taxon>
        <taxon>Vombatidae</taxon>
        <taxon>Vombatus</taxon>
    </lineage>
</organism>
<evidence type="ECO:0000256" key="7">
    <source>
        <dbReference type="ARBA" id="ARBA00023157"/>
    </source>
</evidence>
<keyword evidence="5 10" id="KW-1133">Transmembrane helix</keyword>
<evidence type="ECO:0000259" key="11">
    <source>
        <dbReference type="PROSITE" id="PS50835"/>
    </source>
</evidence>
<keyword evidence="13" id="KW-1185">Reference proteome</keyword>
<dbReference type="RefSeq" id="XP_027723301.1">
    <property type="nucleotide sequence ID" value="XM_027867500.1"/>
</dbReference>
<evidence type="ECO:0000256" key="4">
    <source>
        <dbReference type="ARBA" id="ARBA00022729"/>
    </source>
</evidence>
<dbReference type="PANTHER" id="PTHR21462:SF2">
    <property type="entry name" value="CELL SURFACE GLYCOPROTEIN CD200 RECEPTOR 2"/>
    <property type="match status" value="1"/>
</dbReference>
<accession>A0A4X2LA48</accession>
<dbReference type="InterPro" id="IPR013162">
    <property type="entry name" value="CD80_C2-set"/>
</dbReference>
<evidence type="ECO:0000256" key="1">
    <source>
        <dbReference type="ARBA" id="ARBA00004479"/>
    </source>
</evidence>
<dbReference type="Pfam" id="PF07686">
    <property type="entry name" value="V-set"/>
    <property type="match status" value="1"/>
</dbReference>
<keyword evidence="6 10" id="KW-0472">Membrane</keyword>
<dbReference type="GO" id="GO:0038023">
    <property type="term" value="F:signaling receptor activity"/>
    <property type="evidence" value="ECO:0007669"/>
    <property type="project" value="InterPro"/>
</dbReference>
<dbReference type="STRING" id="29139.ENSVURP00010018580"/>
<dbReference type="PROSITE" id="PS50835">
    <property type="entry name" value="IG_LIKE"/>
    <property type="match status" value="1"/>
</dbReference>
<dbReference type="InterPro" id="IPR013106">
    <property type="entry name" value="Ig_V-set"/>
</dbReference>
<dbReference type="OMA" id="TCKSPKP"/>
<dbReference type="InterPro" id="IPR013783">
    <property type="entry name" value="Ig-like_fold"/>
</dbReference>
<dbReference type="Gene3D" id="2.60.40.10">
    <property type="entry name" value="Immunoglobulins"/>
    <property type="match status" value="2"/>
</dbReference>
<dbReference type="FunFam" id="2.60.40.10:FF:000584">
    <property type="entry name" value="Cell surface glycoprotein CD200 receptor 1"/>
    <property type="match status" value="1"/>
</dbReference>
<dbReference type="InterPro" id="IPR036179">
    <property type="entry name" value="Ig-like_dom_sf"/>
</dbReference>
<dbReference type="GeneID" id="114046892"/>
<dbReference type="OrthoDB" id="8915654at2759"/>
<evidence type="ECO:0000256" key="8">
    <source>
        <dbReference type="ARBA" id="ARBA00023170"/>
    </source>
</evidence>
<dbReference type="GO" id="GO:0150077">
    <property type="term" value="P:regulation of neuroinflammatory response"/>
    <property type="evidence" value="ECO:0007669"/>
    <property type="project" value="InterPro"/>
</dbReference>
<reference evidence="12" key="2">
    <citation type="submission" date="2025-08" db="UniProtKB">
        <authorList>
            <consortium name="Ensembl"/>
        </authorList>
    </citation>
    <scope>IDENTIFICATION</scope>
</reference>
<dbReference type="Pfam" id="PF08205">
    <property type="entry name" value="C2-set_2"/>
    <property type="match status" value="1"/>
</dbReference>
<evidence type="ECO:0000256" key="6">
    <source>
        <dbReference type="ARBA" id="ARBA00023136"/>
    </source>
</evidence>
<comment type="subcellular location">
    <subcellularLocation>
        <location evidence="1">Membrane</location>
        <topology evidence="1">Single-pass type I membrane protein</topology>
    </subcellularLocation>
</comment>
<dbReference type="SUPFAM" id="SSF48726">
    <property type="entry name" value="Immunoglobulin"/>
    <property type="match status" value="2"/>
</dbReference>
<gene>
    <name evidence="12" type="primary">CD200R1</name>
</gene>
<dbReference type="GeneTree" id="ENSGT00390000014496"/>
<comment type="similarity">
    <text evidence="2">Belongs to the CD200R family.</text>
</comment>
<evidence type="ECO:0000256" key="5">
    <source>
        <dbReference type="ARBA" id="ARBA00022989"/>
    </source>
</evidence>
<keyword evidence="3 10" id="KW-0812">Transmembrane</keyword>